<accession>A0A9Q0DKN3</accession>
<dbReference type="SUPFAM" id="SSF53448">
    <property type="entry name" value="Nucleotide-diphospho-sugar transferases"/>
    <property type="match status" value="1"/>
</dbReference>
<dbReference type="AlphaFoldDB" id="A0A9Q0DKN3"/>
<gene>
    <name evidence="1" type="ORF">NHX12_011895</name>
</gene>
<organism evidence="1 2">
    <name type="scientific">Muraenolepis orangiensis</name>
    <name type="common">Patagonian moray cod</name>
    <dbReference type="NCBI Taxonomy" id="630683"/>
    <lineage>
        <taxon>Eukaryota</taxon>
        <taxon>Metazoa</taxon>
        <taxon>Chordata</taxon>
        <taxon>Craniata</taxon>
        <taxon>Vertebrata</taxon>
        <taxon>Euteleostomi</taxon>
        <taxon>Actinopterygii</taxon>
        <taxon>Neopterygii</taxon>
        <taxon>Teleostei</taxon>
        <taxon>Neoteleostei</taxon>
        <taxon>Acanthomorphata</taxon>
        <taxon>Zeiogadaria</taxon>
        <taxon>Gadariae</taxon>
        <taxon>Gadiformes</taxon>
        <taxon>Muraenolepidoidei</taxon>
        <taxon>Muraenolepididae</taxon>
        <taxon>Muraenolepis</taxon>
    </lineage>
</organism>
<dbReference type="InterPro" id="IPR029044">
    <property type="entry name" value="Nucleotide-diphossugar_trans"/>
</dbReference>
<comment type="caution">
    <text evidence="1">The sequence shown here is derived from an EMBL/GenBank/DDBJ whole genome shotgun (WGS) entry which is preliminary data.</text>
</comment>
<evidence type="ECO:0000313" key="1">
    <source>
        <dbReference type="EMBL" id="KAJ3588302.1"/>
    </source>
</evidence>
<dbReference type="GO" id="GO:0005794">
    <property type="term" value="C:Golgi apparatus"/>
    <property type="evidence" value="ECO:0007669"/>
    <property type="project" value="TreeGrafter"/>
</dbReference>
<dbReference type="OrthoDB" id="10016069at2759"/>
<dbReference type="GO" id="GO:0005975">
    <property type="term" value="P:carbohydrate metabolic process"/>
    <property type="evidence" value="ECO:0007669"/>
    <property type="project" value="InterPro"/>
</dbReference>
<reference evidence="1" key="1">
    <citation type="submission" date="2022-07" db="EMBL/GenBank/DDBJ databases">
        <title>Chromosome-level genome of Muraenolepis orangiensis.</title>
        <authorList>
            <person name="Kim J."/>
        </authorList>
    </citation>
    <scope>NUCLEOTIDE SEQUENCE</scope>
    <source>
        <strain evidence="1">KU_S4_2022</strain>
        <tissue evidence="1">Muscle</tissue>
    </source>
</reference>
<dbReference type="InterPro" id="IPR003859">
    <property type="entry name" value="Galactosyl_T"/>
</dbReference>
<feature type="non-terminal residue" evidence="1">
    <location>
        <position position="1"/>
    </location>
</feature>
<dbReference type="PANTHER" id="PTHR19300:SF5">
    <property type="entry name" value="BETA-1,4-GALACTOSYLTRANSFERASE 1"/>
    <property type="match status" value="1"/>
</dbReference>
<evidence type="ECO:0000313" key="2">
    <source>
        <dbReference type="Proteomes" id="UP001148018"/>
    </source>
</evidence>
<dbReference type="GO" id="GO:0006487">
    <property type="term" value="P:protein N-linked glycosylation"/>
    <property type="evidence" value="ECO:0007669"/>
    <property type="project" value="TreeGrafter"/>
</dbReference>
<protein>
    <submittedName>
        <fullName evidence="1">Uncharacterized protein</fullName>
    </submittedName>
</protein>
<sequence>GMSISRPSGVVGNCRMIRHDRDKKNQPNPQRFNRLAHTRENMGKDGINSLTYTVTSTERLPLYTYITVEVGKP</sequence>
<keyword evidence="2" id="KW-1185">Reference proteome</keyword>
<proteinExistence type="predicted"/>
<dbReference type="GO" id="GO:0003831">
    <property type="term" value="F:beta-N-acetylglucosaminylglycopeptide beta-1,4-galactosyltransferase activity"/>
    <property type="evidence" value="ECO:0007669"/>
    <property type="project" value="TreeGrafter"/>
</dbReference>
<dbReference type="Proteomes" id="UP001148018">
    <property type="component" value="Unassembled WGS sequence"/>
</dbReference>
<dbReference type="GO" id="GO:0008092">
    <property type="term" value="F:cytoskeletal protein binding"/>
    <property type="evidence" value="ECO:0007669"/>
    <property type="project" value="TreeGrafter"/>
</dbReference>
<name>A0A9Q0DKN3_9TELE</name>
<dbReference type="PANTHER" id="PTHR19300">
    <property type="entry name" value="BETA-1,4-GALACTOSYLTRANSFERASE"/>
    <property type="match status" value="1"/>
</dbReference>
<dbReference type="Gene3D" id="3.90.550.10">
    <property type="entry name" value="Spore Coat Polysaccharide Biosynthesis Protein SpsA, Chain A"/>
    <property type="match status" value="1"/>
</dbReference>
<dbReference type="EMBL" id="JANIIK010000116">
    <property type="protein sequence ID" value="KAJ3588302.1"/>
    <property type="molecule type" value="Genomic_DNA"/>
</dbReference>